<organism evidence="2 3">
    <name type="scientific">Pseudomonas rubra</name>
    <dbReference type="NCBI Taxonomy" id="2942627"/>
    <lineage>
        <taxon>Bacteria</taxon>
        <taxon>Pseudomonadati</taxon>
        <taxon>Pseudomonadota</taxon>
        <taxon>Gammaproteobacteria</taxon>
        <taxon>Pseudomonadales</taxon>
        <taxon>Pseudomonadaceae</taxon>
        <taxon>Pseudomonas</taxon>
    </lineage>
</organism>
<protein>
    <submittedName>
        <fullName evidence="2">Uncharacterized protein</fullName>
    </submittedName>
</protein>
<accession>A0ABT5PB35</accession>
<sequence>MGEEEQIAKSVSHPSLTPDPVGGSIGPAALQKSVKKRPHKKTESLVTTVRSKEFSMHKRSILRTDIPHLPEKKLKANSLLVRPPPLLEKLGDWRALHEFDKLASAAEPLERMATARGWDLRTFTLILTETLSRRIDGDDESALEYIRDQMTRLVSKSIGPGVEFLYGVEKAPAALSQPSSRRRWHLHGLMIGPAGFSAPGKTPLRKNLRSLKGEADADLMFKSPGRDADSDIRQSATKWCFYASKNGLSVRYDASLSMEYDLPNGKQTFMSAQLKREAKRWHEGKLNGLKLSELVATAPVGLYGPSGTV</sequence>
<dbReference type="EMBL" id="JAMDGZ010000039">
    <property type="protein sequence ID" value="MDD1015522.1"/>
    <property type="molecule type" value="Genomic_DNA"/>
</dbReference>
<dbReference type="Proteomes" id="UP001148184">
    <property type="component" value="Unassembled WGS sequence"/>
</dbReference>
<evidence type="ECO:0000313" key="3">
    <source>
        <dbReference type="Proteomes" id="UP001148184"/>
    </source>
</evidence>
<comment type="caution">
    <text evidence="2">The sequence shown here is derived from an EMBL/GenBank/DDBJ whole genome shotgun (WGS) entry which is preliminary data.</text>
</comment>
<gene>
    <name evidence="2" type="ORF">M5G17_17770</name>
</gene>
<evidence type="ECO:0000256" key="1">
    <source>
        <dbReference type="SAM" id="MobiDB-lite"/>
    </source>
</evidence>
<keyword evidence="3" id="KW-1185">Reference proteome</keyword>
<name>A0ABT5PB35_9PSED</name>
<feature type="region of interest" description="Disordered" evidence="1">
    <location>
        <begin position="1"/>
        <end position="44"/>
    </location>
</feature>
<proteinExistence type="predicted"/>
<evidence type="ECO:0000313" key="2">
    <source>
        <dbReference type="EMBL" id="MDD1015522.1"/>
    </source>
</evidence>
<dbReference type="RefSeq" id="WP_273894230.1">
    <property type="nucleotide sequence ID" value="NZ_JAMDGP010000054.1"/>
</dbReference>
<reference evidence="2 3" key="1">
    <citation type="submission" date="2022-05" db="EMBL/GenBank/DDBJ databases">
        <title>Novel Pseudomonas spp. Isolated from a Rainbow Trout Aquaculture Facility.</title>
        <authorList>
            <person name="Testerman T."/>
            <person name="Graf J."/>
        </authorList>
    </citation>
    <scope>NUCLEOTIDE SEQUENCE [LARGE SCALE GENOMIC DNA]</scope>
    <source>
        <strain evidence="2 3">ID1025</strain>
    </source>
</reference>